<evidence type="ECO:0000256" key="2">
    <source>
        <dbReference type="ARBA" id="ARBA00023082"/>
    </source>
</evidence>
<keyword evidence="1" id="KW-0805">Transcription regulation</keyword>
<dbReference type="Pfam" id="PF04545">
    <property type="entry name" value="Sigma70_r4"/>
    <property type="match status" value="1"/>
</dbReference>
<dbReference type="InterPro" id="IPR014322">
    <property type="entry name" value="RNA_pol_sigma-B/F/G"/>
</dbReference>
<dbReference type="Gene3D" id="1.20.120.1810">
    <property type="match status" value="1"/>
</dbReference>
<dbReference type="RefSeq" id="WP_163922876.1">
    <property type="nucleotide sequence ID" value="NZ_AP022593.1"/>
</dbReference>
<dbReference type="InterPro" id="IPR014284">
    <property type="entry name" value="RNA_pol_sigma-70_dom"/>
</dbReference>
<evidence type="ECO:0000259" key="5">
    <source>
        <dbReference type="Pfam" id="PF04539"/>
    </source>
</evidence>
<organism evidence="8 9">
    <name type="scientific">Mycolicibacterium arabiense</name>
    <dbReference type="NCBI Taxonomy" id="1286181"/>
    <lineage>
        <taxon>Bacteria</taxon>
        <taxon>Bacillati</taxon>
        <taxon>Actinomycetota</taxon>
        <taxon>Actinomycetes</taxon>
        <taxon>Mycobacteriales</taxon>
        <taxon>Mycobacteriaceae</taxon>
        <taxon>Mycolicibacterium</taxon>
    </lineage>
</organism>
<dbReference type="NCBIfam" id="NF005514">
    <property type="entry name" value="PRK07122.1"/>
    <property type="match status" value="1"/>
</dbReference>
<evidence type="ECO:0000259" key="6">
    <source>
        <dbReference type="Pfam" id="PF04542"/>
    </source>
</evidence>
<keyword evidence="4" id="KW-0804">Transcription</keyword>
<dbReference type="SUPFAM" id="SSF88946">
    <property type="entry name" value="Sigma2 domain of RNA polymerase sigma factors"/>
    <property type="match status" value="1"/>
</dbReference>
<dbReference type="GO" id="GO:0003677">
    <property type="term" value="F:DNA binding"/>
    <property type="evidence" value="ECO:0007669"/>
    <property type="project" value="UniProtKB-KW"/>
</dbReference>
<evidence type="ECO:0000256" key="1">
    <source>
        <dbReference type="ARBA" id="ARBA00023015"/>
    </source>
</evidence>
<evidence type="ECO:0000313" key="8">
    <source>
        <dbReference type="EMBL" id="BBY51746.1"/>
    </source>
</evidence>
<keyword evidence="3" id="KW-0238">DNA-binding</keyword>
<keyword evidence="2" id="KW-0731">Sigma factor</keyword>
<dbReference type="PANTHER" id="PTHR30385">
    <property type="entry name" value="SIGMA FACTOR F FLAGELLAR"/>
    <property type="match status" value="1"/>
</dbReference>
<dbReference type="Pfam" id="PF04539">
    <property type="entry name" value="Sigma70_r3"/>
    <property type="match status" value="1"/>
</dbReference>
<feature type="domain" description="RNA polymerase sigma-70 region 4" evidence="7">
    <location>
        <begin position="229"/>
        <end position="278"/>
    </location>
</feature>
<dbReference type="NCBIfam" id="TIGR02980">
    <property type="entry name" value="SigBFG"/>
    <property type="match status" value="1"/>
</dbReference>
<dbReference type="Proteomes" id="UP000467428">
    <property type="component" value="Chromosome"/>
</dbReference>
<dbReference type="InterPro" id="IPR013325">
    <property type="entry name" value="RNA_pol_sigma_r2"/>
</dbReference>
<protein>
    <submittedName>
        <fullName evidence="8">Alternative sigma factor SigF</fullName>
    </submittedName>
</protein>
<dbReference type="InterPro" id="IPR007624">
    <property type="entry name" value="RNA_pol_sigma70_r3"/>
</dbReference>
<accession>A0A7I7S617</accession>
<dbReference type="InterPro" id="IPR007627">
    <property type="entry name" value="RNA_pol_sigma70_r2"/>
</dbReference>
<dbReference type="GO" id="GO:0016987">
    <property type="term" value="F:sigma factor activity"/>
    <property type="evidence" value="ECO:0007669"/>
    <property type="project" value="UniProtKB-KW"/>
</dbReference>
<dbReference type="KEGG" id="marz:MARA_52140"/>
<dbReference type="Gene3D" id="1.10.10.10">
    <property type="entry name" value="Winged helix-like DNA-binding domain superfamily/Winged helix DNA-binding domain"/>
    <property type="match status" value="2"/>
</dbReference>
<evidence type="ECO:0000313" key="9">
    <source>
        <dbReference type="Proteomes" id="UP000467428"/>
    </source>
</evidence>
<evidence type="ECO:0000256" key="3">
    <source>
        <dbReference type="ARBA" id="ARBA00023125"/>
    </source>
</evidence>
<dbReference type="InterPro" id="IPR013324">
    <property type="entry name" value="RNA_pol_sigma_r3/r4-like"/>
</dbReference>
<dbReference type="GO" id="GO:0006352">
    <property type="term" value="P:DNA-templated transcription initiation"/>
    <property type="evidence" value="ECO:0007669"/>
    <property type="project" value="InterPro"/>
</dbReference>
<name>A0A7I7S617_9MYCO</name>
<feature type="domain" description="RNA polymerase sigma-70 region 2" evidence="6">
    <location>
        <begin position="63"/>
        <end position="132"/>
    </location>
</feature>
<evidence type="ECO:0000256" key="4">
    <source>
        <dbReference type="ARBA" id="ARBA00023163"/>
    </source>
</evidence>
<keyword evidence="9" id="KW-1185">Reference proteome</keyword>
<dbReference type="InterPro" id="IPR007630">
    <property type="entry name" value="RNA_pol_sigma70_r4"/>
</dbReference>
<dbReference type="SUPFAM" id="SSF88659">
    <property type="entry name" value="Sigma3 and sigma4 domains of RNA polymerase sigma factors"/>
    <property type="match status" value="2"/>
</dbReference>
<gene>
    <name evidence="8" type="ORF">MARA_52140</name>
</gene>
<dbReference type="AlphaFoldDB" id="A0A7I7S617"/>
<sequence length="281" mass="31779">MTSTLTTATVQLGIDIAAPVPRPVKPTRSRVTDEYLDVVDMFHALHDMAVGGHEYHRQRERIIRRCMPMADHVALHFDRRGEALDDLVQVARVGLLNAVERFDPTRGSSFVAFAIPTMMGEVRRHFRDHAWTMHVPRRIRDLHVQITRATTSLMQELGHSPTPSELADYLGADREQVVECLISADAYQLRSLDAPIGGDGVRPRMVADVVGEVDDRIDYVTDREAIRPLLAALCDRDRDVLQMRFFDSMTQSQIAEKIGTSQMQVSRILARILADMRKALE</sequence>
<evidence type="ECO:0000259" key="7">
    <source>
        <dbReference type="Pfam" id="PF04545"/>
    </source>
</evidence>
<reference evidence="8 9" key="1">
    <citation type="journal article" date="2019" name="Emerg. Microbes Infect.">
        <title>Comprehensive subspecies identification of 175 nontuberculous mycobacteria species based on 7547 genomic profiles.</title>
        <authorList>
            <person name="Matsumoto Y."/>
            <person name="Kinjo T."/>
            <person name="Motooka D."/>
            <person name="Nabeya D."/>
            <person name="Jung N."/>
            <person name="Uechi K."/>
            <person name="Horii T."/>
            <person name="Iida T."/>
            <person name="Fujita J."/>
            <person name="Nakamura S."/>
        </authorList>
    </citation>
    <scope>NUCLEOTIDE SEQUENCE [LARGE SCALE GENOMIC DNA]</scope>
    <source>
        <strain evidence="8 9">JCM 18538</strain>
    </source>
</reference>
<feature type="domain" description="RNA polymerase sigma-70 region 3" evidence="5">
    <location>
        <begin position="144"/>
        <end position="208"/>
    </location>
</feature>
<dbReference type="PRINTS" id="PR00046">
    <property type="entry name" value="SIGMA70FCT"/>
</dbReference>
<proteinExistence type="predicted"/>
<dbReference type="NCBIfam" id="TIGR02937">
    <property type="entry name" value="sigma70-ECF"/>
    <property type="match status" value="1"/>
</dbReference>
<geneLocation type="plasmid" evidence="9">
    <name>pjcm18538 dna</name>
</geneLocation>
<dbReference type="InterPro" id="IPR036388">
    <property type="entry name" value="WH-like_DNA-bd_sf"/>
</dbReference>
<dbReference type="InterPro" id="IPR000943">
    <property type="entry name" value="RNA_pol_sigma70"/>
</dbReference>
<dbReference type="CDD" id="cd06171">
    <property type="entry name" value="Sigma70_r4"/>
    <property type="match status" value="1"/>
</dbReference>
<dbReference type="EMBL" id="AP022593">
    <property type="protein sequence ID" value="BBY51746.1"/>
    <property type="molecule type" value="Genomic_DNA"/>
</dbReference>
<dbReference type="Pfam" id="PF04542">
    <property type="entry name" value="Sigma70_r2"/>
    <property type="match status" value="1"/>
</dbReference>
<dbReference type="PANTHER" id="PTHR30385:SF4">
    <property type="entry name" value="RNA POLYMERASE SIGMA-E FACTOR"/>
    <property type="match status" value="1"/>
</dbReference>